<reference evidence="2 3" key="1">
    <citation type="submission" date="2011-11" db="EMBL/GenBank/DDBJ databases">
        <title>The Genome Sequence of Myroides odoratimimus CIP 101113.</title>
        <authorList>
            <person name="Earl A."/>
            <person name="Ward D."/>
            <person name="Feldgarden M."/>
            <person name="Gevers D."/>
            <person name="Huys G."/>
            <person name="Young S.K."/>
            <person name="Zeng Q."/>
            <person name="Gargeya S."/>
            <person name="Fitzgerald M."/>
            <person name="Haas B."/>
            <person name="Abouelleil A."/>
            <person name="Alvarado L."/>
            <person name="Arachchi H.M."/>
            <person name="Berlin A."/>
            <person name="Brown A."/>
            <person name="Chapman S.B."/>
            <person name="Chen Z."/>
            <person name="Dunbar C."/>
            <person name="Freedman E."/>
            <person name="Gearin G."/>
            <person name="Goldberg J."/>
            <person name="Griggs A."/>
            <person name="Gujja S."/>
            <person name="Heiman D."/>
            <person name="Howarth C."/>
            <person name="Larson L."/>
            <person name="Lui A."/>
            <person name="MacDonald P.J.P."/>
            <person name="Montmayeur A."/>
            <person name="Murphy C."/>
            <person name="Neiman D."/>
            <person name="Pearson M."/>
            <person name="Priest M."/>
            <person name="Roberts A."/>
            <person name="Saif S."/>
            <person name="Shea T."/>
            <person name="Shenoy N."/>
            <person name="Sisk P."/>
            <person name="Stolte C."/>
            <person name="Sykes S."/>
            <person name="Wortman J."/>
            <person name="Nusbaum C."/>
            <person name="Birren B."/>
        </authorList>
    </citation>
    <scope>NUCLEOTIDE SEQUENCE [LARGE SCALE GENOMIC DNA]</scope>
    <source>
        <strain evidence="2 3">CIP 101113</strain>
    </source>
</reference>
<accession>A0AAV3F0A6</accession>
<comment type="caution">
    <text evidence="2">The sequence shown here is derived from an EMBL/GenBank/DDBJ whole genome shotgun (WGS) entry which is preliminary data.</text>
</comment>
<dbReference type="EMBL" id="AGEE01000039">
    <property type="protein sequence ID" value="EHO07956.1"/>
    <property type="molecule type" value="Genomic_DNA"/>
</dbReference>
<dbReference type="Proteomes" id="UP000004834">
    <property type="component" value="Unassembled WGS sequence"/>
</dbReference>
<feature type="transmembrane region" description="Helical" evidence="1">
    <location>
        <begin position="54"/>
        <end position="72"/>
    </location>
</feature>
<proteinExistence type="predicted"/>
<organism evidence="2 3">
    <name type="scientific">Myroides odoratimimus CIP 101113</name>
    <dbReference type="NCBI Taxonomy" id="883154"/>
    <lineage>
        <taxon>Bacteria</taxon>
        <taxon>Pseudomonadati</taxon>
        <taxon>Bacteroidota</taxon>
        <taxon>Flavobacteriia</taxon>
        <taxon>Flavobacteriales</taxon>
        <taxon>Flavobacteriaceae</taxon>
        <taxon>Myroides</taxon>
    </lineage>
</organism>
<gene>
    <name evidence="2" type="ORF">HMPREF9715_02822</name>
</gene>
<evidence type="ECO:0008006" key="4">
    <source>
        <dbReference type="Google" id="ProtNLM"/>
    </source>
</evidence>
<evidence type="ECO:0000313" key="2">
    <source>
        <dbReference type="EMBL" id="EHO07956.1"/>
    </source>
</evidence>
<dbReference type="AlphaFoldDB" id="A0AAV3F0A6"/>
<feature type="transmembrane region" description="Helical" evidence="1">
    <location>
        <begin position="21"/>
        <end position="42"/>
    </location>
</feature>
<keyword evidence="1" id="KW-0812">Transmembrane</keyword>
<sequence>MLLFIKPLQRFFKKDFMKNKINWPRVGIITSTIIFFIVAITFEIFELASLPGQFFGTLLGVVITAIITVLLLQGQTKSEESRERHLLVFEKKQEVFFQFLTQLNTILQRESLSPHLSTGKKIEKEVNNLHDLIFEFGFLQMHTSAETFDKILVHVGNLMTESHQIKIAENQSIEKVEQYYLTLTSDFFAIVSLLKHELYNEFSPHIDKDKLDRIIRLSF</sequence>
<evidence type="ECO:0000256" key="1">
    <source>
        <dbReference type="SAM" id="Phobius"/>
    </source>
</evidence>
<keyword evidence="1" id="KW-1133">Transmembrane helix</keyword>
<evidence type="ECO:0000313" key="3">
    <source>
        <dbReference type="Proteomes" id="UP000004834"/>
    </source>
</evidence>
<name>A0AAV3F0A6_9FLAO</name>
<keyword evidence="1" id="KW-0472">Membrane</keyword>
<protein>
    <recommendedName>
        <fullName evidence="4">5-bromo-4-chloroindolyl phosphate hydrolysis protein</fullName>
    </recommendedName>
</protein>